<evidence type="ECO:0000256" key="1">
    <source>
        <dbReference type="ARBA" id="ARBA00004442"/>
    </source>
</evidence>
<dbReference type="Proteomes" id="UP000464468">
    <property type="component" value="Chromosome"/>
</dbReference>
<keyword evidence="2 4" id="KW-0472">Membrane</keyword>
<name>A0A7Z2NW31_9SPHN</name>
<evidence type="ECO:0000259" key="5">
    <source>
        <dbReference type="Pfam" id="PF00593"/>
    </source>
</evidence>
<proteinExistence type="inferred from homology"/>
<gene>
    <name evidence="7" type="ORF">GVO57_04955</name>
</gene>
<dbReference type="Gene3D" id="2.170.130.10">
    <property type="entry name" value="TonB-dependent receptor, plug domain"/>
    <property type="match status" value="1"/>
</dbReference>
<evidence type="ECO:0000313" key="7">
    <source>
        <dbReference type="EMBL" id="QHL90304.1"/>
    </source>
</evidence>
<evidence type="ECO:0000259" key="6">
    <source>
        <dbReference type="Pfam" id="PF07715"/>
    </source>
</evidence>
<accession>A0A7Z2NW31</accession>
<organism evidence="7 8">
    <name type="scientific">Sphingomonas changnyeongensis</name>
    <dbReference type="NCBI Taxonomy" id="2698679"/>
    <lineage>
        <taxon>Bacteria</taxon>
        <taxon>Pseudomonadati</taxon>
        <taxon>Pseudomonadota</taxon>
        <taxon>Alphaproteobacteria</taxon>
        <taxon>Sphingomonadales</taxon>
        <taxon>Sphingomonadaceae</taxon>
        <taxon>Sphingomonas</taxon>
    </lineage>
</organism>
<dbReference type="InterPro" id="IPR012910">
    <property type="entry name" value="Plug_dom"/>
</dbReference>
<evidence type="ECO:0000256" key="2">
    <source>
        <dbReference type="ARBA" id="ARBA00023136"/>
    </source>
</evidence>
<keyword evidence="4" id="KW-0798">TonB box</keyword>
<dbReference type="GO" id="GO:0009279">
    <property type="term" value="C:cell outer membrane"/>
    <property type="evidence" value="ECO:0007669"/>
    <property type="project" value="UniProtKB-SubCell"/>
</dbReference>
<dbReference type="InterPro" id="IPR000531">
    <property type="entry name" value="Beta-barrel_TonB"/>
</dbReference>
<dbReference type="InterPro" id="IPR037066">
    <property type="entry name" value="Plug_dom_sf"/>
</dbReference>
<dbReference type="PANTHER" id="PTHR47234">
    <property type="match status" value="1"/>
</dbReference>
<evidence type="ECO:0000256" key="3">
    <source>
        <dbReference type="ARBA" id="ARBA00023237"/>
    </source>
</evidence>
<evidence type="ECO:0000313" key="8">
    <source>
        <dbReference type="Proteomes" id="UP000464468"/>
    </source>
</evidence>
<keyword evidence="8" id="KW-1185">Reference proteome</keyword>
<reference evidence="7 8" key="1">
    <citation type="submission" date="2020-01" db="EMBL/GenBank/DDBJ databases">
        <title>Sphingomonas sp. C33 whole genome sequece.</title>
        <authorList>
            <person name="Park C."/>
        </authorList>
    </citation>
    <scope>NUCLEOTIDE SEQUENCE [LARGE SCALE GENOMIC DNA]</scope>
    <source>
        <strain evidence="7 8">C33</strain>
    </source>
</reference>
<dbReference type="Gene3D" id="2.40.170.20">
    <property type="entry name" value="TonB-dependent receptor, beta-barrel domain"/>
    <property type="match status" value="1"/>
</dbReference>
<dbReference type="SUPFAM" id="SSF56935">
    <property type="entry name" value="Porins"/>
    <property type="match status" value="1"/>
</dbReference>
<protein>
    <submittedName>
        <fullName evidence="7">TonB-dependent receptor</fullName>
    </submittedName>
</protein>
<feature type="domain" description="TonB-dependent receptor-like beta-barrel" evidence="5">
    <location>
        <begin position="440"/>
        <end position="953"/>
    </location>
</feature>
<dbReference type="EMBL" id="CP047895">
    <property type="protein sequence ID" value="QHL90304.1"/>
    <property type="molecule type" value="Genomic_DNA"/>
</dbReference>
<dbReference type="KEGG" id="schy:GVO57_04955"/>
<dbReference type="AlphaFoldDB" id="A0A7Z2NW31"/>
<dbReference type="PANTHER" id="PTHR47234:SF2">
    <property type="entry name" value="TONB-DEPENDENT RECEPTOR"/>
    <property type="match status" value="1"/>
</dbReference>
<dbReference type="InterPro" id="IPR036942">
    <property type="entry name" value="Beta-barrel_TonB_sf"/>
</dbReference>
<dbReference type="RefSeq" id="WP_160592232.1">
    <property type="nucleotide sequence ID" value="NZ_CP047895.1"/>
</dbReference>
<evidence type="ECO:0000256" key="4">
    <source>
        <dbReference type="RuleBase" id="RU003357"/>
    </source>
</evidence>
<comment type="subcellular location">
    <subcellularLocation>
        <location evidence="1 4">Cell outer membrane</location>
    </subcellularLocation>
</comment>
<sequence>MITVTGSRIRRSTAFDTLEPALVISAEYLDSRALTNVADALNELPGFGVGVTPEGGQSGFGVGQNFVNRFGLGSARTLTVVNGRRFVSSNAPTIFGPAAAGLQVDLNVIPSIMVDRIDNLSIGGAPTYGSDAIAGTVNIILREKFQGFEVRALGGITQRGDAERYSFQALAGFNFGADDRGNFMISGSYDKANGLISTERRRFAQGLTARPNPLASSVAAGRTPGNDGRLFNTPFNTGNNDNIPNSVYIRDDRFSVFTGGGLLFPATGAFNLATGAPRGFGAAGTTNLAFNSQGRLFDFNPGTPFGNNNASGGDGFNLNETLPLLSPLERYTATAQLHYEVADNIRFFSEGTFYRADSLELVDQPIYQSNLFGGLSGPLTFSANDPRLHPDDRARLAALGVTDFRLTRASRDIVENNARGRNQLYRIVGGFDGSFEIGGRKFYWEASANYGRSTGTYTQTVLDQQRFSNAINVTTNAQGQIVCNPTPTRNVAPGGVAPIADAACVPLNVFGEGIPSQAALDYVTTRTRTRAVLEQQVYNINVSGSPFSLWAGDVSVVAGFEHRVESGAFRPDAFQIAGRGRAVAILGNQGSFSTREVFGEVLVPLISPQNDIKFFHRLEFEGKIRYVDNTVNGGFTAYTLGGRWEPVRDMQIRGNFTRSLRAPAITELFTPISNIFTAVPDPCDSRNVNGGARPDVRRANCAAFYRQFNLNPASFQSSANDATIPGISGGDPNLDNERSNSWTVGVVLQPRGVPGLRLAADWQQITIRGPIANLTAAQIASGCFDNTNFDTTDVTRANSFCERITRLPNGQIVSDPQTPGIRTGFVNGERIDFRGATAEIGYNFSIDKVGQFDINATLFHLDRLDFNINGIVPDPSVAELGNSRWQGQLNLGYTRGRFGWDIQANFVSAAAINILDVFETRDRIRFDEQILWNTTLSYKLRENSVIRLTVTNLFDIDPPYPLAGAAIGAYDTLGRRAALQLIHKF</sequence>
<dbReference type="Pfam" id="PF07715">
    <property type="entry name" value="Plug"/>
    <property type="match status" value="1"/>
</dbReference>
<keyword evidence="7" id="KW-0675">Receptor</keyword>
<dbReference type="Pfam" id="PF00593">
    <property type="entry name" value="TonB_dep_Rec_b-barrel"/>
    <property type="match status" value="1"/>
</dbReference>
<comment type="similarity">
    <text evidence="4">Belongs to the TonB-dependent receptor family.</text>
</comment>
<keyword evidence="3" id="KW-0998">Cell outer membrane</keyword>
<feature type="domain" description="TonB-dependent receptor plug" evidence="6">
    <location>
        <begin position="16"/>
        <end position="136"/>
    </location>
</feature>